<keyword evidence="3 10" id="KW-0732">Signal</keyword>
<dbReference type="InterPro" id="IPR048528">
    <property type="entry name" value="Lamp2-like_luminal"/>
</dbReference>
<comment type="similarity">
    <text evidence="8">Belongs to the LAMP family.</text>
</comment>
<dbReference type="GO" id="GO:0005765">
    <property type="term" value="C:lysosomal membrane"/>
    <property type="evidence" value="ECO:0007669"/>
    <property type="project" value="UniProtKB-SubCell"/>
</dbReference>
<feature type="transmembrane region" description="Helical" evidence="9">
    <location>
        <begin position="210"/>
        <end position="233"/>
    </location>
</feature>
<comment type="caution">
    <text evidence="8">Lacks conserved residue(s) required for the propagation of feature annotation.</text>
</comment>
<keyword evidence="8" id="KW-0458">Lysosome</keyword>
<evidence type="ECO:0000256" key="1">
    <source>
        <dbReference type="ARBA" id="ARBA00004530"/>
    </source>
</evidence>
<evidence type="ECO:0000256" key="9">
    <source>
        <dbReference type="SAM" id="Phobius"/>
    </source>
</evidence>
<dbReference type="GO" id="GO:0031902">
    <property type="term" value="C:late endosome membrane"/>
    <property type="evidence" value="ECO:0007669"/>
    <property type="project" value="TreeGrafter"/>
</dbReference>
<keyword evidence="6 8" id="KW-0472">Membrane</keyword>
<dbReference type="GO" id="GO:0005886">
    <property type="term" value="C:plasma membrane"/>
    <property type="evidence" value="ECO:0007669"/>
    <property type="project" value="TreeGrafter"/>
</dbReference>
<dbReference type="AlphaFoldDB" id="A0AA88MFG4"/>
<organism evidence="12 13">
    <name type="scientific">Channa striata</name>
    <name type="common">Snakehead murrel</name>
    <name type="synonym">Ophicephalus striatus</name>
    <dbReference type="NCBI Taxonomy" id="64152"/>
    <lineage>
        <taxon>Eukaryota</taxon>
        <taxon>Metazoa</taxon>
        <taxon>Chordata</taxon>
        <taxon>Craniata</taxon>
        <taxon>Vertebrata</taxon>
        <taxon>Euteleostomi</taxon>
        <taxon>Actinopterygii</taxon>
        <taxon>Neopterygii</taxon>
        <taxon>Teleostei</taxon>
        <taxon>Neoteleostei</taxon>
        <taxon>Acanthomorphata</taxon>
        <taxon>Anabantaria</taxon>
        <taxon>Anabantiformes</taxon>
        <taxon>Channoidei</taxon>
        <taxon>Channidae</taxon>
        <taxon>Channa</taxon>
    </lineage>
</organism>
<comment type="caution">
    <text evidence="12">The sequence shown here is derived from an EMBL/GenBank/DDBJ whole genome shotgun (WGS) entry which is preliminary data.</text>
</comment>
<keyword evidence="7" id="KW-0325">Glycoprotein</keyword>
<dbReference type="PRINTS" id="PR00336">
    <property type="entry name" value="LYSASSOCTDMP"/>
</dbReference>
<feature type="domain" description="Lysosome-associated membrane glycoprotein 2-like luminal" evidence="11">
    <location>
        <begin position="46"/>
        <end position="191"/>
    </location>
</feature>
<accession>A0AA88MFG4</accession>
<evidence type="ECO:0000256" key="2">
    <source>
        <dbReference type="ARBA" id="ARBA00022692"/>
    </source>
</evidence>
<evidence type="ECO:0000256" key="3">
    <source>
        <dbReference type="ARBA" id="ARBA00022729"/>
    </source>
</evidence>
<keyword evidence="8" id="KW-1015">Disulfide bond</keyword>
<feature type="chain" id="PRO_5041684821" description="Lysosome-associated membrane glycoprotein 2-like luminal domain-containing protein" evidence="10">
    <location>
        <begin position="27"/>
        <end position="244"/>
    </location>
</feature>
<dbReference type="PROSITE" id="PS51407">
    <property type="entry name" value="LAMP_3"/>
    <property type="match status" value="1"/>
</dbReference>
<evidence type="ECO:0000256" key="6">
    <source>
        <dbReference type="ARBA" id="ARBA00023136"/>
    </source>
</evidence>
<evidence type="ECO:0000256" key="10">
    <source>
        <dbReference type="SAM" id="SignalP"/>
    </source>
</evidence>
<feature type="disulfide bond" evidence="8">
    <location>
        <begin position="165"/>
        <end position="202"/>
    </location>
</feature>
<keyword evidence="4" id="KW-0967">Endosome</keyword>
<dbReference type="Pfam" id="PF01299">
    <property type="entry name" value="Lamp2-like_luminal"/>
    <property type="match status" value="1"/>
</dbReference>
<dbReference type="Proteomes" id="UP001187415">
    <property type="component" value="Unassembled WGS sequence"/>
</dbReference>
<dbReference type="Gene3D" id="2.40.160.110">
    <property type="match status" value="1"/>
</dbReference>
<evidence type="ECO:0000313" key="13">
    <source>
        <dbReference type="Proteomes" id="UP001187415"/>
    </source>
</evidence>
<protein>
    <recommendedName>
        <fullName evidence="11">Lysosome-associated membrane glycoprotein 2-like luminal domain-containing protein</fullName>
    </recommendedName>
</protein>
<gene>
    <name evidence="12" type="ORF">Q5P01_015656</name>
</gene>
<dbReference type="PANTHER" id="PTHR11506:SF30">
    <property type="entry name" value="LYSOSOME-ASSOCIATED MEMBRANE GLYCOPROTEIN 3"/>
    <property type="match status" value="1"/>
</dbReference>
<sequence length="244" mass="27222">MWLNAHSLHIFLAAVIPGIRLQSASGMHSDSWVYQPVLRPSETTPPIGTYRLESSEGRPCIKALMGAEYMVIEKQKTWYFNVDPSRVVVTGDCGRDAAVLSLKLPDNAASLNFSFTKEKNRFYVTKLTAQLSPLPVCQTCPNKTYSASLDRQKLFAADVGRSFTCRSGNLLLMSSQLKIRLVPLQMQAFTLTSAQFGREVECWADYSKEVIPIIIGAAVVGIVLIAVLTLLFIKDRRRQGYDRI</sequence>
<evidence type="ECO:0000313" key="12">
    <source>
        <dbReference type="EMBL" id="KAK2835172.1"/>
    </source>
</evidence>
<keyword evidence="2 8" id="KW-0812">Transmembrane</keyword>
<dbReference type="PANTHER" id="PTHR11506">
    <property type="entry name" value="LYSOSOME-ASSOCIATED MEMBRANE GLYCOPROTEIN"/>
    <property type="match status" value="1"/>
</dbReference>
<evidence type="ECO:0000259" key="11">
    <source>
        <dbReference type="Pfam" id="PF01299"/>
    </source>
</evidence>
<reference evidence="12" key="1">
    <citation type="submission" date="2023-07" db="EMBL/GenBank/DDBJ databases">
        <title>Chromosome-level Genome Assembly of Striped Snakehead (Channa striata).</title>
        <authorList>
            <person name="Liu H."/>
        </authorList>
    </citation>
    <scope>NUCLEOTIDE SEQUENCE</scope>
    <source>
        <strain evidence="12">Gz</strain>
        <tissue evidence="12">Muscle</tissue>
    </source>
</reference>
<evidence type="ECO:0000256" key="8">
    <source>
        <dbReference type="PROSITE-ProRule" id="PRU00740"/>
    </source>
</evidence>
<name>A0AA88MFG4_CHASR</name>
<keyword evidence="5 9" id="KW-1133">Transmembrane helix</keyword>
<dbReference type="EMBL" id="JAUPFM010000012">
    <property type="protein sequence ID" value="KAK2835172.1"/>
    <property type="molecule type" value="Genomic_DNA"/>
</dbReference>
<comment type="subcellular location">
    <subcellularLocation>
        <location evidence="1">Endosome membrane</location>
        <topology evidence="1">Single-pass type I membrane protein</topology>
    </subcellularLocation>
    <subcellularLocation>
        <location evidence="8">Lysosome membrane</location>
        <topology evidence="8">Single-pass type I membrane protein</topology>
    </subcellularLocation>
</comment>
<dbReference type="InterPro" id="IPR002000">
    <property type="entry name" value="Lysosome-assoc_membr_glycop"/>
</dbReference>
<feature type="signal peptide" evidence="10">
    <location>
        <begin position="1"/>
        <end position="26"/>
    </location>
</feature>
<evidence type="ECO:0000256" key="4">
    <source>
        <dbReference type="ARBA" id="ARBA00022753"/>
    </source>
</evidence>
<evidence type="ECO:0000256" key="7">
    <source>
        <dbReference type="ARBA" id="ARBA00023180"/>
    </source>
</evidence>
<proteinExistence type="inferred from homology"/>
<keyword evidence="13" id="KW-1185">Reference proteome</keyword>
<dbReference type="GO" id="GO:0072594">
    <property type="term" value="P:establishment of protein localization to organelle"/>
    <property type="evidence" value="ECO:0007669"/>
    <property type="project" value="TreeGrafter"/>
</dbReference>
<evidence type="ECO:0000256" key="5">
    <source>
        <dbReference type="ARBA" id="ARBA00022989"/>
    </source>
</evidence>